<evidence type="ECO:0000256" key="2">
    <source>
        <dbReference type="ARBA" id="ARBA00022801"/>
    </source>
</evidence>
<gene>
    <name evidence="4" type="ORF">MXD59_08955</name>
</gene>
<dbReference type="PANTHER" id="PTHR43046:SF14">
    <property type="entry name" value="MUTT_NUDIX FAMILY PROTEIN"/>
    <property type="match status" value="1"/>
</dbReference>
<accession>A0ABT0JWH3</accession>
<dbReference type="PROSITE" id="PS51462">
    <property type="entry name" value="NUDIX"/>
    <property type="match status" value="1"/>
</dbReference>
<dbReference type="Pfam" id="PF00293">
    <property type="entry name" value="NUDIX"/>
    <property type="match status" value="1"/>
</dbReference>
<dbReference type="PANTHER" id="PTHR43046">
    <property type="entry name" value="GDP-MANNOSE MANNOSYL HYDROLASE"/>
    <property type="match status" value="1"/>
</dbReference>
<dbReference type="EMBL" id="JALKFT010000007">
    <property type="protein sequence ID" value="MCK9875900.1"/>
    <property type="molecule type" value="Genomic_DNA"/>
</dbReference>
<keyword evidence="2" id="KW-0378">Hydrolase</keyword>
<feature type="domain" description="Nudix hydrolase" evidence="3">
    <location>
        <begin position="6"/>
        <end position="141"/>
    </location>
</feature>
<dbReference type="PRINTS" id="PR00502">
    <property type="entry name" value="NUDIXFAMILY"/>
</dbReference>
<sequence>MRVRDEPRSPVDVLALVLREDHLLLTLRAGEIYGAGWWALPSGRVEPGEDVVSALVRELDEELALTIDEADVTFTAVTHAKPPDHEARIGFGFAVRRFTGEPTIREPDRCADLRWYPLDELPTRTLPYTGEIIRLYRQATTFSRFNWS</sequence>
<evidence type="ECO:0000313" key="4">
    <source>
        <dbReference type="EMBL" id="MCK9875900.1"/>
    </source>
</evidence>
<evidence type="ECO:0000259" key="3">
    <source>
        <dbReference type="PROSITE" id="PS51462"/>
    </source>
</evidence>
<dbReference type="InterPro" id="IPR000086">
    <property type="entry name" value="NUDIX_hydrolase_dom"/>
</dbReference>
<evidence type="ECO:0000313" key="5">
    <source>
        <dbReference type="Proteomes" id="UP001201873"/>
    </source>
</evidence>
<dbReference type="CDD" id="cd04683">
    <property type="entry name" value="NUDIX_Hydrolase"/>
    <property type="match status" value="1"/>
</dbReference>
<organism evidence="4 5">
    <name type="scientific">Frankia umida</name>
    <dbReference type="NCBI Taxonomy" id="573489"/>
    <lineage>
        <taxon>Bacteria</taxon>
        <taxon>Bacillati</taxon>
        <taxon>Actinomycetota</taxon>
        <taxon>Actinomycetes</taxon>
        <taxon>Frankiales</taxon>
        <taxon>Frankiaceae</taxon>
        <taxon>Frankia</taxon>
    </lineage>
</organism>
<dbReference type="Proteomes" id="UP001201873">
    <property type="component" value="Unassembled WGS sequence"/>
</dbReference>
<comment type="cofactor">
    <cofactor evidence="1">
        <name>Mg(2+)</name>
        <dbReference type="ChEBI" id="CHEBI:18420"/>
    </cofactor>
</comment>
<proteinExistence type="predicted"/>
<keyword evidence="5" id="KW-1185">Reference proteome</keyword>
<protein>
    <submittedName>
        <fullName evidence="4">NUDIX domain-containing protein</fullName>
    </submittedName>
</protein>
<comment type="caution">
    <text evidence="4">The sequence shown here is derived from an EMBL/GenBank/DDBJ whole genome shotgun (WGS) entry which is preliminary data.</text>
</comment>
<evidence type="ECO:0000256" key="1">
    <source>
        <dbReference type="ARBA" id="ARBA00001946"/>
    </source>
</evidence>
<dbReference type="InterPro" id="IPR020476">
    <property type="entry name" value="Nudix_hydrolase"/>
</dbReference>
<dbReference type="InterPro" id="IPR015797">
    <property type="entry name" value="NUDIX_hydrolase-like_dom_sf"/>
</dbReference>
<dbReference type="SUPFAM" id="SSF55811">
    <property type="entry name" value="Nudix"/>
    <property type="match status" value="1"/>
</dbReference>
<dbReference type="RefSeq" id="WP_248824287.1">
    <property type="nucleotide sequence ID" value="NZ_JALKFT010000007.1"/>
</dbReference>
<name>A0ABT0JWH3_9ACTN</name>
<reference evidence="4 5" key="1">
    <citation type="submission" date="2022-04" db="EMBL/GenBank/DDBJ databases">
        <title>Genome diversity in the genus Frankia.</title>
        <authorList>
            <person name="Carlos-Shanley C."/>
            <person name="Hahn D."/>
        </authorList>
    </citation>
    <scope>NUCLEOTIDE SEQUENCE [LARGE SCALE GENOMIC DNA]</scope>
    <source>
        <strain evidence="4 5">Ag45/Mut15</strain>
    </source>
</reference>
<dbReference type="Gene3D" id="3.90.79.10">
    <property type="entry name" value="Nucleoside Triphosphate Pyrophosphohydrolase"/>
    <property type="match status" value="1"/>
</dbReference>